<reference evidence="2 3" key="1">
    <citation type="journal article" date="2011" name="Stand. Genomic Sci.">
        <title>Non-contiguous finished genome sequence and contextual data of the filamentous soil bacterium Ktedonobacter racemifer type strain (SOSP1-21).</title>
        <authorList>
            <person name="Chang Y.J."/>
            <person name="Land M."/>
            <person name="Hauser L."/>
            <person name="Chertkov O."/>
            <person name="Del Rio T.G."/>
            <person name="Nolan M."/>
            <person name="Copeland A."/>
            <person name="Tice H."/>
            <person name="Cheng J.F."/>
            <person name="Lucas S."/>
            <person name="Han C."/>
            <person name="Goodwin L."/>
            <person name="Pitluck S."/>
            <person name="Ivanova N."/>
            <person name="Ovchinikova G."/>
            <person name="Pati A."/>
            <person name="Chen A."/>
            <person name="Palaniappan K."/>
            <person name="Mavromatis K."/>
            <person name="Liolios K."/>
            <person name="Brettin T."/>
            <person name="Fiebig A."/>
            <person name="Rohde M."/>
            <person name="Abt B."/>
            <person name="Goker M."/>
            <person name="Detter J.C."/>
            <person name="Woyke T."/>
            <person name="Bristow J."/>
            <person name="Eisen J.A."/>
            <person name="Markowitz V."/>
            <person name="Hugenholtz P."/>
            <person name="Kyrpides N.C."/>
            <person name="Klenk H.P."/>
            <person name="Lapidus A."/>
        </authorList>
    </citation>
    <scope>NUCLEOTIDE SEQUENCE [LARGE SCALE GENOMIC DNA]</scope>
    <source>
        <strain evidence="3">DSM 44963</strain>
    </source>
</reference>
<protein>
    <recommendedName>
        <fullName evidence="1">Cyclic nucleotide-binding domain-containing protein</fullName>
    </recommendedName>
</protein>
<evidence type="ECO:0000313" key="2">
    <source>
        <dbReference type="EMBL" id="EFH84784.1"/>
    </source>
</evidence>
<dbReference type="STRING" id="485913.Krac_5889"/>
<dbReference type="EMBL" id="ADVG01000003">
    <property type="protein sequence ID" value="EFH84784.1"/>
    <property type="molecule type" value="Genomic_DNA"/>
</dbReference>
<evidence type="ECO:0000259" key="1">
    <source>
        <dbReference type="PROSITE" id="PS50042"/>
    </source>
</evidence>
<name>D6TX51_KTERA</name>
<dbReference type="OrthoDB" id="856045at2"/>
<proteinExistence type="predicted"/>
<gene>
    <name evidence="2" type="ORF">Krac_5889</name>
</gene>
<feature type="domain" description="Cyclic nucleotide-binding" evidence="1">
    <location>
        <begin position="859"/>
        <end position="887"/>
    </location>
</feature>
<sequence length="1164" mass="132459">MEQKLSDVISLKRRYNRSINLERDLSLTESVLGYIPTSWALDTSKHILHALITENTVRAWTITGVYGTGKSAFAHFLSALIAPKADPLRHNAQAILEQYLGPHHPLINSVIDQLPESGLLRAVATAQREPLSYTILRALRRGCELIWPHNFDQQPLASVFQDLEDLVEEDQKIPNQEILQCIQQVAKETQMGILLIIDELGKGLEYAAWHQESDDLYLLQQLAELPANEQAPKISVLGLLHQSFAEYAQNLTKTQRNEWSKIQGRFEDIPFTATNDHMLHLLSQAIDHSHAPDLLPFLENWATTWQRTLHTHDIHQERLTIEEFSNLYPLHPLAALTLPTLCSRYAQNDRSLFTFLTSQEPYSFTSFLQTTPAQGSQPTTLKLHRIYDYFVEASSISHSAKASTQRWVEIQGRILDAQHLEADLVQALKTIGILNLVDTFGALRATPQLVILALSEDPTDIQEAQHWTQVIELLIQRGLVTHRKQLDELRIWEGSDFDIEQATTVAIEKEQASLASLLTKAYPLSPVIAQRHSYTTGTLRYFERRYISDYNELTQIRPTSPDSDGVIAYWLGEQLPAHCPSSTTDGKPFVVLAGKNIEKLASVSREVAALATIDATAPQLQSDGVARREVRQRLTQTRRLLIDVLEQSFLSGKEDVPCISCGNLLHLRTLKDFQRHLSALCDQVYPQTPVLWNELINRRDITSQGAKARRELLEAMLRNPHIERLGLTGNGPETSIYLSVLNHPGIHRYTNDQWSFVEPKEPTILGVWQAIEQFCLDARTQPETLDRLYTTLEAPPYGMKKGAIPLFLAAVLLYHKDDVSMYQDNTFIPLLGAEHFELLVKQPGRFAVKHFEVTGLRMQVFKELALLLRRPQSSTVSATRNNTVLSIVKPLIQFGNSLPAYTLKTSQLSPEAIAIRNAIRSAREPDELLFTALPHACGLDPISTQEEHDETKIQKLKEVLIRSLQELQLAYDRLLEKCKFLFYNTFTVQSDISKIREDLRVRAQYLKDNCIERQMRSFLFAAINDTADERDWLEALLMVVADKPAISWTDDDVTRFEVRLGDLARRFIHLEAIKKEAYQQPAGFEARRITVTQPDGYESHHIVWLNHEHQAKIEELVEHILQSDIIHGNEQLQQELVAALVERVYQSTTPQHNSYRAPQKGKEA</sequence>
<accession>D6TX51</accession>
<dbReference type="Proteomes" id="UP000004508">
    <property type="component" value="Unassembled WGS sequence"/>
</dbReference>
<dbReference type="PROSITE" id="PS50042">
    <property type="entry name" value="CNMP_BINDING_3"/>
    <property type="match status" value="1"/>
</dbReference>
<organism evidence="2 3">
    <name type="scientific">Ktedonobacter racemifer DSM 44963</name>
    <dbReference type="NCBI Taxonomy" id="485913"/>
    <lineage>
        <taxon>Bacteria</taxon>
        <taxon>Bacillati</taxon>
        <taxon>Chloroflexota</taxon>
        <taxon>Ktedonobacteria</taxon>
        <taxon>Ktedonobacterales</taxon>
        <taxon>Ktedonobacteraceae</taxon>
        <taxon>Ktedonobacter</taxon>
    </lineage>
</organism>
<comment type="caution">
    <text evidence="2">The sequence shown here is derived from an EMBL/GenBank/DDBJ whole genome shotgun (WGS) entry which is preliminary data.</text>
</comment>
<evidence type="ECO:0000313" key="3">
    <source>
        <dbReference type="Proteomes" id="UP000004508"/>
    </source>
</evidence>
<keyword evidence="3" id="KW-1185">Reference proteome</keyword>
<dbReference type="InterPro" id="IPR000595">
    <property type="entry name" value="cNMP-bd_dom"/>
</dbReference>
<dbReference type="InParanoid" id="D6TX51"/>
<dbReference type="RefSeq" id="WP_007916553.1">
    <property type="nucleotide sequence ID" value="NZ_ADVG01000003.1"/>
</dbReference>
<dbReference type="eggNOG" id="COG1119">
    <property type="taxonomic scope" value="Bacteria"/>
</dbReference>
<dbReference type="AlphaFoldDB" id="D6TX51"/>